<dbReference type="PROSITE" id="PS51257">
    <property type="entry name" value="PROKAR_LIPOPROTEIN"/>
    <property type="match status" value="1"/>
</dbReference>
<dbReference type="AlphaFoldDB" id="A0A1D3ULC4"/>
<dbReference type="Pfam" id="PF12771">
    <property type="entry name" value="SusD-like_2"/>
    <property type="match status" value="1"/>
</dbReference>
<dbReference type="OrthoDB" id="1387301at2"/>
<evidence type="ECO:0000313" key="2">
    <source>
        <dbReference type="EMBL" id="SCQ20956.1"/>
    </source>
</evidence>
<organism evidence="2 3">
    <name type="scientific">Tannerella forsythia</name>
    <name type="common">Bacteroides forsythus</name>
    <dbReference type="NCBI Taxonomy" id="28112"/>
    <lineage>
        <taxon>Bacteria</taxon>
        <taxon>Pseudomonadati</taxon>
        <taxon>Bacteroidota</taxon>
        <taxon>Bacteroidia</taxon>
        <taxon>Bacteroidales</taxon>
        <taxon>Tannerellaceae</taxon>
        <taxon>Tannerella</taxon>
    </lineage>
</organism>
<reference evidence="2 3" key="1">
    <citation type="submission" date="2016-09" db="EMBL/GenBank/DDBJ databases">
        <authorList>
            <person name="Capua I."/>
            <person name="De Benedictis P."/>
            <person name="Joannis T."/>
            <person name="Lombin L.H."/>
            <person name="Cattoli G."/>
        </authorList>
    </citation>
    <scope>NUCLEOTIDE SEQUENCE [LARGE SCALE GENOMIC DNA]</scope>
    <source>
        <strain evidence="2 3">UB20</strain>
    </source>
</reference>
<sequence>MNKIIVLISAVFMLLFTSGCQDWLDVNHDPNVLEEIPDAKVLLPAAEVGLGNNLMGWDMGFAGAFWSEYWTQAYSASQFKFLCEYNETSFGTAYQSLTAGVQEDLNKIKKIASNANDHGSYFIAEVLSIFTWQVMTDVWGNIPYSEALKGDEGNSTPKFDKSEDIYADLLKRVDELLKVDLSKANVDTEYDFIYAGDMAKWKKFANSVKLKLMLRLSETSGYDNAKVLAFVKANDFLTASAKISGKVWSDGQEGKRHPMREFQEGGAGYLTTNVIACKNFIDYLQVNNDPRIATLFTMADKNAGTYRGAFFGDFDSKEASDGSKKDKDVTYSKALFKEDMDLMIMSSWEVHFYIAEVYARAGDYGNAKQYYENGVKASLEQHGVTDMTILNKYAAWKATDKESAIKQIGMQKWVANANYQHIESFLERNRIKYPALYMLDIVLNRKQAFNDPLLIGNITIAVNGRAKLNASLPASPIYPDAVINRNPNSPAQKANLGEKVWWNVKPEIVVKELDDQN</sequence>
<reference evidence="1 4" key="2">
    <citation type="submission" date="2017-09" db="EMBL/GenBank/DDBJ databases">
        <title>Phase variable restriction modification systems are present in the genome sequences of periodontal pathogens Prevotella intermedia, Tannerella forsythia and Porphyromonas gingivalis.</title>
        <authorList>
            <person name="Haigh R.D."/>
            <person name="Crawford L."/>
            <person name="Ralph J."/>
            <person name="Wanford J."/>
            <person name="Vartoukian S.R."/>
            <person name="Hijazib K."/>
            <person name="Wade W."/>
            <person name="Oggioni M.R."/>
        </authorList>
    </citation>
    <scope>NUCLEOTIDE SEQUENCE [LARGE SCALE GENOMIC DNA]</scope>
    <source>
        <strain evidence="1 4">WW11663</strain>
    </source>
</reference>
<proteinExistence type="predicted"/>
<dbReference type="RefSeq" id="WP_046825760.1">
    <property type="nucleotide sequence ID" value="NZ_CALHNL010000086.1"/>
</dbReference>
<name>A0A1D3ULC4_TANFO</name>
<protein>
    <submittedName>
        <fullName evidence="2">Starch-binding associating with outer membrane</fullName>
    </submittedName>
    <submittedName>
        <fullName evidence="1">SusD/RagB family nutrient-binding outer membrane lipoprotein</fullName>
    </submittedName>
</protein>
<evidence type="ECO:0000313" key="4">
    <source>
        <dbReference type="Proteomes" id="UP000219259"/>
    </source>
</evidence>
<dbReference type="Gene3D" id="1.25.40.390">
    <property type="match status" value="1"/>
</dbReference>
<dbReference type="EMBL" id="FMMM01000048">
    <property type="protein sequence ID" value="SCQ20956.1"/>
    <property type="molecule type" value="Genomic_DNA"/>
</dbReference>
<accession>A0A1D3ULC4</accession>
<gene>
    <name evidence="1" type="ORF">CLI86_05260</name>
    <name evidence="2" type="ORF">TFUB20_01202</name>
</gene>
<dbReference type="Proteomes" id="UP000182057">
    <property type="component" value="Unassembled WGS sequence"/>
</dbReference>
<dbReference type="Proteomes" id="UP000219259">
    <property type="component" value="Unassembled WGS sequence"/>
</dbReference>
<evidence type="ECO:0000313" key="3">
    <source>
        <dbReference type="Proteomes" id="UP000182057"/>
    </source>
</evidence>
<evidence type="ECO:0000313" key="1">
    <source>
        <dbReference type="EMBL" id="PDP44080.1"/>
    </source>
</evidence>
<dbReference type="SUPFAM" id="SSF48452">
    <property type="entry name" value="TPR-like"/>
    <property type="match status" value="1"/>
</dbReference>
<dbReference type="InterPro" id="IPR011990">
    <property type="entry name" value="TPR-like_helical_dom_sf"/>
</dbReference>
<keyword evidence="1" id="KW-0449">Lipoprotein</keyword>
<dbReference type="InterPro" id="IPR041662">
    <property type="entry name" value="SusD-like_2"/>
</dbReference>
<dbReference type="EMBL" id="NSLJ01000010">
    <property type="protein sequence ID" value="PDP44080.1"/>
    <property type="molecule type" value="Genomic_DNA"/>
</dbReference>